<gene>
    <name evidence="1" type="ORF">B5F97_14855</name>
</gene>
<proteinExistence type="predicted"/>
<dbReference type="RefSeq" id="WP_087426724.1">
    <property type="nucleotide sequence ID" value="NZ_CANTWF010000019.1"/>
</dbReference>
<protein>
    <submittedName>
        <fullName evidence="1">DUF3791 domain-containing protein</fullName>
    </submittedName>
</protein>
<name>A0A1Y3YPU0_9BACE</name>
<dbReference type="InterPro" id="IPR024269">
    <property type="entry name" value="DUF3791"/>
</dbReference>
<dbReference type="Pfam" id="PF12668">
    <property type="entry name" value="DUF3791"/>
    <property type="match status" value="1"/>
</dbReference>
<accession>A0A1Y3YPU0</accession>
<sequence length="75" mass="8912">MKDKELDIAYFVSFCIEQYKVHISATGGEVMSIFDQYGVTEYLSANFDVLHTQSRQWLLEEIDDFIQQRKQEEQK</sequence>
<dbReference type="AlphaFoldDB" id="A0A1Y3YPU0"/>
<comment type="caution">
    <text evidence="1">The sequence shown here is derived from an EMBL/GenBank/DDBJ whole genome shotgun (WGS) entry which is preliminary data.</text>
</comment>
<dbReference type="EMBL" id="NFII01000017">
    <property type="protein sequence ID" value="OUN99872.1"/>
    <property type="molecule type" value="Genomic_DNA"/>
</dbReference>
<evidence type="ECO:0000313" key="1">
    <source>
        <dbReference type="EMBL" id="OUN99872.1"/>
    </source>
</evidence>
<organism evidence="1 2">
    <name type="scientific">Bacteroides clarus</name>
    <dbReference type="NCBI Taxonomy" id="626929"/>
    <lineage>
        <taxon>Bacteria</taxon>
        <taxon>Pseudomonadati</taxon>
        <taxon>Bacteroidota</taxon>
        <taxon>Bacteroidia</taxon>
        <taxon>Bacteroidales</taxon>
        <taxon>Bacteroidaceae</taxon>
        <taxon>Bacteroides</taxon>
    </lineage>
</organism>
<evidence type="ECO:0000313" key="2">
    <source>
        <dbReference type="Proteomes" id="UP000195386"/>
    </source>
</evidence>
<dbReference type="Proteomes" id="UP000195386">
    <property type="component" value="Unassembled WGS sequence"/>
</dbReference>
<reference evidence="2" key="1">
    <citation type="submission" date="2017-04" db="EMBL/GenBank/DDBJ databases">
        <title>Function of individual gut microbiota members based on whole genome sequencing of pure cultures obtained from chicken caecum.</title>
        <authorList>
            <person name="Medvecky M."/>
            <person name="Cejkova D."/>
            <person name="Polansky O."/>
            <person name="Karasova D."/>
            <person name="Kubasova T."/>
            <person name="Cizek A."/>
            <person name="Rychlik I."/>
        </authorList>
    </citation>
    <scope>NUCLEOTIDE SEQUENCE [LARGE SCALE GENOMIC DNA]</scope>
    <source>
        <strain evidence="2">An43</strain>
    </source>
</reference>